<evidence type="ECO:0000313" key="2">
    <source>
        <dbReference type="EMBL" id="GFY07807.1"/>
    </source>
</evidence>
<gene>
    <name evidence="2" type="ORF">TNCV_4287431</name>
</gene>
<evidence type="ECO:0000313" key="3">
    <source>
        <dbReference type="Proteomes" id="UP000887159"/>
    </source>
</evidence>
<feature type="compositionally biased region" description="Polar residues" evidence="1">
    <location>
        <begin position="1"/>
        <end position="14"/>
    </location>
</feature>
<comment type="caution">
    <text evidence="2">The sequence shown here is derived from an EMBL/GenBank/DDBJ whole genome shotgun (WGS) entry which is preliminary data.</text>
</comment>
<proteinExistence type="predicted"/>
<organism evidence="2 3">
    <name type="scientific">Trichonephila clavipes</name>
    <name type="common">Golden silk orbweaver</name>
    <name type="synonym">Nephila clavipes</name>
    <dbReference type="NCBI Taxonomy" id="2585209"/>
    <lineage>
        <taxon>Eukaryota</taxon>
        <taxon>Metazoa</taxon>
        <taxon>Ecdysozoa</taxon>
        <taxon>Arthropoda</taxon>
        <taxon>Chelicerata</taxon>
        <taxon>Arachnida</taxon>
        <taxon>Araneae</taxon>
        <taxon>Araneomorphae</taxon>
        <taxon>Entelegynae</taxon>
        <taxon>Araneoidea</taxon>
        <taxon>Nephilidae</taxon>
        <taxon>Trichonephila</taxon>
    </lineage>
</organism>
<sequence length="75" mass="8510">MDSLGHQSLPSTNLDRLDEEEASTGRGHYNCRASCINSYYYHDFHLLDMVNDPIFVLMLPAITPLNVSVEFGYTL</sequence>
<accession>A0A8X6V7J9</accession>
<dbReference type="Proteomes" id="UP000887159">
    <property type="component" value="Unassembled WGS sequence"/>
</dbReference>
<name>A0A8X6V7J9_TRICX</name>
<dbReference type="EMBL" id="BMAU01021278">
    <property type="protein sequence ID" value="GFY07807.1"/>
    <property type="molecule type" value="Genomic_DNA"/>
</dbReference>
<keyword evidence="3" id="KW-1185">Reference proteome</keyword>
<reference evidence="2" key="1">
    <citation type="submission" date="2020-08" db="EMBL/GenBank/DDBJ databases">
        <title>Multicomponent nature underlies the extraordinary mechanical properties of spider dragline silk.</title>
        <authorList>
            <person name="Kono N."/>
            <person name="Nakamura H."/>
            <person name="Mori M."/>
            <person name="Yoshida Y."/>
            <person name="Ohtoshi R."/>
            <person name="Malay A.D."/>
            <person name="Moran D.A.P."/>
            <person name="Tomita M."/>
            <person name="Numata K."/>
            <person name="Arakawa K."/>
        </authorList>
    </citation>
    <scope>NUCLEOTIDE SEQUENCE</scope>
</reference>
<evidence type="ECO:0000256" key="1">
    <source>
        <dbReference type="SAM" id="MobiDB-lite"/>
    </source>
</evidence>
<protein>
    <submittedName>
        <fullName evidence="2">Uncharacterized protein</fullName>
    </submittedName>
</protein>
<feature type="region of interest" description="Disordered" evidence="1">
    <location>
        <begin position="1"/>
        <end position="21"/>
    </location>
</feature>
<dbReference type="AlphaFoldDB" id="A0A8X6V7J9"/>